<keyword evidence="1 6" id="KW-0812">Transmembrane</keyword>
<dbReference type="InterPro" id="IPR052606">
    <property type="entry name" value="DnaJ_domain_protein"/>
</dbReference>
<evidence type="ECO:0000256" key="1">
    <source>
        <dbReference type="ARBA" id="ARBA00022692"/>
    </source>
</evidence>
<evidence type="ECO:0000256" key="5">
    <source>
        <dbReference type="ARBA" id="ARBA00037847"/>
    </source>
</evidence>
<keyword evidence="4 6" id="KW-0472">Membrane</keyword>
<dbReference type="InterPro" id="IPR036869">
    <property type="entry name" value="J_dom_sf"/>
</dbReference>
<evidence type="ECO:0000256" key="2">
    <source>
        <dbReference type="ARBA" id="ARBA00022729"/>
    </source>
</evidence>
<comment type="subcellular location">
    <subcellularLocation>
        <location evidence="5">Endomembrane system</location>
        <topology evidence="5">Single-pass membrane protein</topology>
    </subcellularLocation>
</comment>
<dbReference type="Gene3D" id="1.10.287.110">
    <property type="entry name" value="DnaJ domain"/>
    <property type="match status" value="1"/>
</dbReference>
<dbReference type="AlphaFoldDB" id="A0A4P9ZPS9"/>
<evidence type="ECO:0000256" key="4">
    <source>
        <dbReference type="ARBA" id="ARBA00023136"/>
    </source>
</evidence>
<evidence type="ECO:0000259" key="8">
    <source>
        <dbReference type="PROSITE" id="PS50076"/>
    </source>
</evidence>
<proteinExistence type="predicted"/>
<keyword evidence="2 7" id="KW-0732">Signal</keyword>
<keyword evidence="10" id="KW-1185">Reference proteome</keyword>
<dbReference type="CDD" id="cd06257">
    <property type="entry name" value="DnaJ"/>
    <property type="match status" value="1"/>
</dbReference>
<feature type="domain" description="J" evidence="8">
    <location>
        <begin position="55"/>
        <end position="119"/>
    </location>
</feature>
<feature type="signal peptide" evidence="7">
    <location>
        <begin position="1"/>
        <end position="30"/>
    </location>
</feature>
<evidence type="ECO:0000256" key="6">
    <source>
        <dbReference type="SAM" id="Phobius"/>
    </source>
</evidence>
<reference evidence="10" key="1">
    <citation type="journal article" date="2018" name="Nat. Microbiol.">
        <title>Leveraging single-cell genomics to expand the fungal tree of life.</title>
        <authorList>
            <person name="Ahrendt S.R."/>
            <person name="Quandt C.A."/>
            <person name="Ciobanu D."/>
            <person name="Clum A."/>
            <person name="Salamov A."/>
            <person name="Andreopoulos B."/>
            <person name="Cheng J.F."/>
            <person name="Woyke T."/>
            <person name="Pelin A."/>
            <person name="Henrissat B."/>
            <person name="Reynolds N.K."/>
            <person name="Benny G.L."/>
            <person name="Smith M.E."/>
            <person name="James T.Y."/>
            <person name="Grigoriev I.V."/>
        </authorList>
    </citation>
    <scope>NUCLEOTIDE SEQUENCE [LARGE SCALE GENOMIC DNA]</scope>
    <source>
        <strain evidence="10">RSA 468</strain>
    </source>
</reference>
<protein>
    <submittedName>
        <fullName evidence="9">DnaJ domain-containing protein</fullName>
    </submittedName>
</protein>
<accession>A0A4P9ZPS9</accession>
<evidence type="ECO:0000256" key="7">
    <source>
        <dbReference type="SAM" id="SignalP"/>
    </source>
</evidence>
<dbReference type="SUPFAM" id="SSF46565">
    <property type="entry name" value="Chaperone J-domain"/>
    <property type="match status" value="1"/>
</dbReference>
<dbReference type="Proteomes" id="UP000268162">
    <property type="component" value="Unassembled WGS sequence"/>
</dbReference>
<evidence type="ECO:0000313" key="10">
    <source>
        <dbReference type="Proteomes" id="UP000268162"/>
    </source>
</evidence>
<sequence>MPALSLRRSLLFALALVAFVATLWTPRVAAWDDQDHEIFDLVDYLKKVQKGQDRSFYDILGVDSKATLNTLNQAFRRKSLEFHPDKNPSEEAQALFTRLGPIMKILRNPAIRERYDFFMKNGVPVWRGTGYFYRRYRPGFFSVLFGLVFFSAGIQYLVQWLNYTLTVRKIEHYRAELLKNGQGPT</sequence>
<dbReference type="InterPro" id="IPR001623">
    <property type="entry name" value="DnaJ_domain"/>
</dbReference>
<dbReference type="SMART" id="SM00271">
    <property type="entry name" value="DnaJ"/>
    <property type="match status" value="1"/>
</dbReference>
<dbReference type="PANTHER" id="PTHR44653:SF2">
    <property type="entry name" value="DNAJ HOMOLOG SUBFAMILY C MEMBER 1"/>
    <property type="match status" value="1"/>
</dbReference>
<name>A0A4P9ZPS9_9FUNG</name>
<feature type="non-terminal residue" evidence="9">
    <location>
        <position position="185"/>
    </location>
</feature>
<dbReference type="STRING" id="215637.A0A4P9ZPS9"/>
<dbReference type="EMBL" id="ML002898">
    <property type="protein sequence ID" value="RKP35327.1"/>
    <property type="molecule type" value="Genomic_DNA"/>
</dbReference>
<feature type="transmembrane region" description="Helical" evidence="6">
    <location>
        <begin position="139"/>
        <end position="158"/>
    </location>
</feature>
<keyword evidence="3 6" id="KW-1133">Transmembrane helix</keyword>
<dbReference type="PROSITE" id="PS50076">
    <property type="entry name" value="DNAJ_2"/>
    <property type="match status" value="1"/>
</dbReference>
<dbReference type="PANTHER" id="PTHR44653">
    <property type="entry name" value="DNAJ HOMOLOG SUBFAMILY C MEMBER 1"/>
    <property type="match status" value="1"/>
</dbReference>
<feature type="chain" id="PRO_5020511255" evidence="7">
    <location>
        <begin position="31"/>
        <end position="185"/>
    </location>
</feature>
<dbReference type="PRINTS" id="PR00625">
    <property type="entry name" value="JDOMAIN"/>
</dbReference>
<evidence type="ECO:0000313" key="9">
    <source>
        <dbReference type="EMBL" id="RKP35327.1"/>
    </source>
</evidence>
<dbReference type="Pfam" id="PF00226">
    <property type="entry name" value="DnaJ"/>
    <property type="match status" value="1"/>
</dbReference>
<gene>
    <name evidence="9" type="ORF">BJ085DRAFT_17677</name>
</gene>
<dbReference type="GO" id="GO:0012505">
    <property type="term" value="C:endomembrane system"/>
    <property type="evidence" value="ECO:0007669"/>
    <property type="project" value="UniProtKB-SubCell"/>
</dbReference>
<evidence type="ECO:0000256" key="3">
    <source>
        <dbReference type="ARBA" id="ARBA00022989"/>
    </source>
</evidence>
<organism evidence="9 10">
    <name type="scientific">Dimargaris cristalligena</name>
    <dbReference type="NCBI Taxonomy" id="215637"/>
    <lineage>
        <taxon>Eukaryota</taxon>
        <taxon>Fungi</taxon>
        <taxon>Fungi incertae sedis</taxon>
        <taxon>Zoopagomycota</taxon>
        <taxon>Kickxellomycotina</taxon>
        <taxon>Dimargaritomycetes</taxon>
        <taxon>Dimargaritales</taxon>
        <taxon>Dimargaritaceae</taxon>
        <taxon>Dimargaris</taxon>
    </lineage>
</organism>